<keyword evidence="1" id="KW-1133">Transmembrane helix</keyword>
<feature type="transmembrane region" description="Helical" evidence="1">
    <location>
        <begin position="6"/>
        <end position="25"/>
    </location>
</feature>
<proteinExistence type="predicted"/>
<dbReference type="Pfam" id="PF11376">
    <property type="entry name" value="DUF3179"/>
    <property type="match status" value="1"/>
</dbReference>
<feature type="transmembrane region" description="Helical" evidence="1">
    <location>
        <begin position="46"/>
        <end position="64"/>
    </location>
</feature>
<dbReference type="InterPro" id="IPR021516">
    <property type="entry name" value="DUF3179"/>
</dbReference>
<dbReference type="EMBL" id="JASJOS010000014">
    <property type="protein sequence ID" value="MDJ1484355.1"/>
    <property type="molecule type" value="Genomic_DNA"/>
</dbReference>
<evidence type="ECO:0000313" key="3">
    <source>
        <dbReference type="Proteomes" id="UP001241110"/>
    </source>
</evidence>
<dbReference type="Proteomes" id="UP001241110">
    <property type="component" value="Unassembled WGS sequence"/>
</dbReference>
<reference evidence="2" key="1">
    <citation type="submission" date="2023-05" db="EMBL/GenBank/DDBJ databases">
        <authorList>
            <person name="Zhang X."/>
        </authorList>
    </citation>
    <scope>NUCLEOTIDE SEQUENCE</scope>
    <source>
        <strain evidence="2">YF14B1</strain>
    </source>
</reference>
<evidence type="ECO:0000256" key="1">
    <source>
        <dbReference type="SAM" id="Phobius"/>
    </source>
</evidence>
<feature type="transmembrane region" description="Helical" evidence="1">
    <location>
        <begin position="70"/>
        <end position="87"/>
    </location>
</feature>
<accession>A0AAE3QVP1</accession>
<name>A0AAE3QVP1_9BACT</name>
<protein>
    <submittedName>
        <fullName evidence="2">DUF3179 domain-containing (Seleno)protein</fullName>
    </submittedName>
</protein>
<keyword evidence="1" id="KW-0812">Transmembrane</keyword>
<gene>
    <name evidence="2" type="ORF">QNI16_27910</name>
</gene>
<evidence type="ECO:0000313" key="2">
    <source>
        <dbReference type="EMBL" id="MDJ1484355.1"/>
    </source>
</evidence>
<dbReference type="AlphaFoldDB" id="A0AAE3QVP1"/>
<sequence length="382" mass="43747">MKLLFYLGLAGFLLFEILNVYFIMPMPGSQRMESIDFAYFLYSWRWIFRSLFGLAILVSIWPMYQKQRWVVVGGLVVLLGIIYFFNFRMSADHMFYQPEKLQMLNSQENKVKTEKLITGIVLNGEARAYPIQLIAYHHQVLDTVGGKPIMVTYCSVCRTGRIFDPAVNGKLETFRLVGMDHFNAMFEDAATGSWWRQATGEAITGERKGEALTELLSEQMTLSQWLALHPKSLIMQPDVAAEEKYKGLLTYEDGKSKGDLTRTDSLSWKDKSWVVGIEIDAHSKAFDWNRLKKERIINETIGNKPIVLVLANDNKSFTAFARPTSEALFTVKNDTLFSGDQSFLLSGQSVSNDSKITGLTPVNAYQEFWHSWQTFHPKTEQY</sequence>
<keyword evidence="1" id="KW-0472">Membrane</keyword>
<organism evidence="2 3">
    <name type="scientific">Xanthocytophaga flava</name>
    <dbReference type="NCBI Taxonomy" id="3048013"/>
    <lineage>
        <taxon>Bacteria</taxon>
        <taxon>Pseudomonadati</taxon>
        <taxon>Bacteroidota</taxon>
        <taxon>Cytophagia</taxon>
        <taxon>Cytophagales</taxon>
        <taxon>Rhodocytophagaceae</taxon>
        <taxon>Xanthocytophaga</taxon>
    </lineage>
</organism>
<comment type="caution">
    <text evidence="2">The sequence shown here is derived from an EMBL/GenBank/DDBJ whole genome shotgun (WGS) entry which is preliminary data.</text>
</comment>
<dbReference type="RefSeq" id="WP_313985536.1">
    <property type="nucleotide sequence ID" value="NZ_JASJOS010000014.1"/>
</dbReference>